<keyword evidence="1" id="KW-0472">Membrane</keyword>
<feature type="transmembrane region" description="Helical" evidence="1">
    <location>
        <begin position="37"/>
        <end position="57"/>
    </location>
</feature>
<keyword evidence="1" id="KW-1133">Transmembrane helix</keyword>
<protein>
    <submittedName>
        <fullName evidence="2">Uncharacterized protein</fullName>
    </submittedName>
</protein>
<dbReference type="EMBL" id="JAGGLB010000016">
    <property type="protein sequence ID" value="MBP1993049.1"/>
    <property type="molecule type" value="Genomic_DNA"/>
</dbReference>
<proteinExistence type="predicted"/>
<name>A0ABS4IZM7_9BACL</name>
<dbReference type="RefSeq" id="WP_209974564.1">
    <property type="nucleotide sequence ID" value="NZ_JAGGLB010000016.1"/>
</dbReference>
<dbReference type="Proteomes" id="UP001519287">
    <property type="component" value="Unassembled WGS sequence"/>
</dbReference>
<organism evidence="2 3">
    <name type="scientific">Paenibacillus eucommiae</name>
    <dbReference type="NCBI Taxonomy" id="1355755"/>
    <lineage>
        <taxon>Bacteria</taxon>
        <taxon>Bacillati</taxon>
        <taxon>Bacillota</taxon>
        <taxon>Bacilli</taxon>
        <taxon>Bacillales</taxon>
        <taxon>Paenibacillaceae</taxon>
        <taxon>Paenibacillus</taxon>
    </lineage>
</organism>
<feature type="transmembrane region" description="Helical" evidence="1">
    <location>
        <begin position="12"/>
        <end position="31"/>
    </location>
</feature>
<feature type="transmembrane region" description="Helical" evidence="1">
    <location>
        <begin position="69"/>
        <end position="87"/>
    </location>
</feature>
<evidence type="ECO:0000313" key="3">
    <source>
        <dbReference type="Proteomes" id="UP001519287"/>
    </source>
</evidence>
<comment type="caution">
    <text evidence="2">The sequence shown here is derived from an EMBL/GenBank/DDBJ whole genome shotgun (WGS) entry which is preliminary data.</text>
</comment>
<gene>
    <name evidence="2" type="ORF">J2Z66_004666</name>
</gene>
<evidence type="ECO:0000256" key="1">
    <source>
        <dbReference type="SAM" id="Phobius"/>
    </source>
</evidence>
<reference evidence="2 3" key="1">
    <citation type="submission" date="2021-03" db="EMBL/GenBank/DDBJ databases">
        <title>Genomic Encyclopedia of Type Strains, Phase IV (KMG-IV): sequencing the most valuable type-strain genomes for metagenomic binning, comparative biology and taxonomic classification.</title>
        <authorList>
            <person name="Goeker M."/>
        </authorList>
    </citation>
    <scope>NUCLEOTIDE SEQUENCE [LARGE SCALE GENOMIC DNA]</scope>
    <source>
        <strain evidence="2 3">DSM 26048</strain>
    </source>
</reference>
<evidence type="ECO:0000313" key="2">
    <source>
        <dbReference type="EMBL" id="MBP1993049.1"/>
    </source>
</evidence>
<sequence>MSTFIRSLMKVLIGLIPTLFMFYILIELFPYTGLGRIVALPSIFILNTIIIVLGVYITHRLNRKRLSYTLAWFTILLLTVLNTIVLYPQEFSPSVSKQVWYSISAIKNFDDSPIKDMKLPISHTNEGANEKYIVALYKYRLQIPLDGSYFIYREYKSDMSSNDTAIKTIEDIPTKLKGHHKLIWWFLETTRR</sequence>
<accession>A0ABS4IZM7</accession>
<keyword evidence="1" id="KW-0812">Transmembrane</keyword>
<keyword evidence="3" id="KW-1185">Reference proteome</keyword>